<dbReference type="Gene3D" id="3.90.1210.10">
    <property type="entry name" value="Antifreeze-like/N-acetylneuraminic acid synthase C-terminal domain"/>
    <property type="match status" value="1"/>
</dbReference>
<evidence type="ECO:0000256" key="1">
    <source>
        <dbReference type="SAM" id="MobiDB-lite"/>
    </source>
</evidence>
<organism evidence="3 4">
    <name type="scientific">Pseudomonas mosselii</name>
    <dbReference type="NCBI Taxonomy" id="78327"/>
    <lineage>
        <taxon>Bacteria</taxon>
        <taxon>Pseudomonadati</taxon>
        <taxon>Pseudomonadota</taxon>
        <taxon>Gammaproteobacteria</taxon>
        <taxon>Pseudomonadales</taxon>
        <taxon>Pseudomonadaceae</taxon>
        <taxon>Pseudomonas</taxon>
    </lineage>
</organism>
<dbReference type="Pfam" id="PF16976">
    <property type="entry name" value="RcpC"/>
    <property type="match status" value="1"/>
</dbReference>
<proteinExistence type="predicted"/>
<name>A0A7W2JYW9_9PSED</name>
<dbReference type="NCBIfam" id="TIGR03177">
    <property type="entry name" value="pilus_cpaB"/>
    <property type="match status" value="1"/>
</dbReference>
<dbReference type="RefSeq" id="WP_069017045.1">
    <property type="nucleotide sequence ID" value="NZ_JACGDE010000020.1"/>
</dbReference>
<reference evidence="3 4" key="1">
    <citation type="submission" date="2020-07" db="EMBL/GenBank/DDBJ databases">
        <title>Diversity of carbapenemase encoding genes among Pseudomonas putida group clinical isolates in a tertiary Brazilian hospital.</title>
        <authorList>
            <person name="Alberto-Lei F."/>
            <person name="Nodari C.S."/>
            <person name="Streling A.P."/>
            <person name="Paulino J.T."/>
            <person name="Bessa-Neto F.O."/>
            <person name="Cayo R."/>
            <person name="Gales A.C."/>
        </authorList>
    </citation>
    <scope>NUCLEOTIDE SEQUENCE [LARGE SCALE GENOMIC DNA]</scope>
    <source>
        <strain evidence="3 4">14802</strain>
    </source>
</reference>
<dbReference type="InterPro" id="IPR013974">
    <property type="entry name" value="SAF"/>
</dbReference>
<gene>
    <name evidence="3" type="primary">cpaB</name>
    <name evidence="3" type="ORF">H4C75_23670</name>
</gene>
<sequence length="315" mass="33284">MSSRLTMILAGLFLIAALLAGYWGLRLSRPAEPAPAPLAPPSEAAIPAAPVPVAPPEPPRSPIVVLRRAVPANTPLSEDDVLVERLQVVPAGAFQQLDQVLGRRSIRPLAAGSWLEESSFQAGGPLARMIRPHERAVAVAVDDVIGAAGQLRPGDFVDVLLFLREENNNPQSSAQVVLPALRVLSVDQQTGLANDGRPAQTAEEQKARRDQQSLNSNTTRTVGLAVPEALASRLMLAAQAGTLRLAVRSAEEPLLAAYWSGQDASPQLQSANRDLYRFSQLSQVPLASQTAAAAAGAPAMQIIRGAQNGDNNKTP</sequence>
<accession>A0A7W2JYW9</accession>
<dbReference type="CDD" id="cd11614">
    <property type="entry name" value="SAF_CpaB_FlgA_like"/>
    <property type="match status" value="1"/>
</dbReference>
<protein>
    <submittedName>
        <fullName evidence="3">Flp pilus assembly protein CpaB</fullName>
    </submittedName>
</protein>
<dbReference type="Proteomes" id="UP000541770">
    <property type="component" value="Unassembled WGS sequence"/>
</dbReference>
<evidence type="ECO:0000313" key="3">
    <source>
        <dbReference type="EMBL" id="MBA6067740.1"/>
    </source>
</evidence>
<evidence type="ECO:0000259" key="2">
    <source>
        <dbReference type="SMART" id="SM00858"/>
    </source>
</evidence>
<evidence type="ECO:0000313" key="4">
    <source>
        <dbReference type="Proteomes" id="UP000541770"/>
    </source>
</evidence>
<dbReference type="InterPro" id="IPR017592">
    <property type="entry name" value="Pilus_assmbl_Flp-typ_CpaB"/>
</dbReference>
<dbReference type="EMBL" id="JACGDE010000020">
    <property type="protein sequence ID" value="MBA6067740.1"/>
    <property type="molecule type" value="Genomic_DNA"/>
</dbReference>
<feature type="domain" description="SAF" evidence="2">
    <location>
        <begin position="61"/>
        <end position="121"/>
    </location>
</feature>
<dbReference type="SMART" id="SM00858">
    <property type="entry name" value="SAF"/>
    <property type="match status" value="1"/>
</dbReference>
<dbReference type="Pfam" id="PF08666">
    <property type="entry name" value="SAF"/>
    <property type="match status" value="1"/>
</dbReference>
<comment type="caution">
    <text evidence="3">The sequence shown here is derived from an EMBL/GenBank/DDBJ whole genome shotgun (WGS) entry which is preliminary data.</text>
</comment>
<dbReference type="AlphaFoldDB" id="A0A7W2JYW9"/>
<feature type="region of interest" description="Disordered" evidence="1">
    <location>
        <begin position="191"/>
        <end position="220"/>
    </location>
</feature>
<dbReference type="InterPro" id="IPR031571">
    <property type="entry name" value="RcpC_dom"/>
</dbReference>